<protein>
    <submittedName>
        <fullName evidence="3">Trans-2,3-dihydro-3-hydroxyanthranilate isomerase</fullName>
        <ecNumber evidence="3">5.3.3.17</ecNumber>
    </submittedName>
</protein>
<evidence type="ECO:0000313" key="3">
    <source>
        <dbReference type="EMBL" id="QJR13107.1"/>
    </source>
</evidence>
<dbReference type="Proteomes" id="UP000501534">
    <property type="component" value="Chromosome"/>
</dbReference>
<gene>
    <name evidence="3" type="primary">phzF</name>
    <name evidence="3" type="ORF">DSM104443_04201</name>
</gene>
<dbReference type="SUPFAM" id="SSF54506">
    <property type="entry name" value="Diaminopimelate epimerase-like"/>
    <property type="match status" value="1"/>
</dbReference>
<reference evidence="3 4" key="1">
    <citation type="submission" date="2020-04" db="EMBL/GenBank/DDBJ databases">
        <title>Usitatibacter rugosus gen. nov., sp. nov. and Usitatibacter palustris sp. nov., novel members of Usitatibacteraceae fam. nov. within the order Nitrosomonadales isolated from soil.</title>
        <authorList>
            <person name="Huber K.J."/>
            <person name="Neumann-Schaal M."/>
            <person name="Geppert A."/>
            <person name="Luckner M."/>
            <person name="Wanner G."/>
            <person name="Overmann J."/>
        </authorList>
    </citation>
    <scope>NUCLEOTIDE SEQUENCE [LARGE SCALE GENOMIC DNA]</scope>
    <source>
        <strain evidence="3 4">0125_3</strain>
    </source>
</reference>
<evidence type="ECO:0000256" key="1">
    <source>
        <dbReference type="ARBA" id="ARBA00008270"/>
    </source>
</evidence>
<proteinExistence type="inferred from homology"/>
<dbReference type="KEGG" id="uru:DSM104443_04201"/>
<name>A0A6M4H5A8_9PROT</name>
<dbReference type="RefSeq" id="WP_171095896.1">
    <property type="nucleotide sequence ID" value="NZ_CP053069.1"/>
</dbReference>
<keyword evidence="3" id="KW-0413">Isomerase</keyword>
<accession>A0A6M4H5A8</accession>
<organism evidence="3 4">
    <name type="scientific">Usitatibacter rugosus</name>
    <dbReference type="NCBI Taxonomy" id="2732067"/>
    <lineage>
        <taxon>Bacteria</taxon>
        <taxon>Pseudomonadati</taxon>
        <taxon>Pseudomonadota</taxon>
        <taxon>Betaproteobacteria</taxon>
        <taxon>Nitrosomonadales</taxon>
        <taxon>Usitatibacteraceae</taxon>
        <taxon>Usitatibacter</taxon>
    </lineage>
</organism>
<feature type="active site" evidence="2">
    <location>
        <position position="48"/>
    </location>
</feature>
<dbReference type="GO" id="GO:0102943">
    <property type="term" value="F:trans-2,3-dihydro-3-hydroxy-anthranilate isomerase activity"/>
    <property type="evidence" value="ECO:0007669"/>
    <property type="project" value="UniProtKB-EC"/>
</dbReference>
<dbReference type="GO" id="GO:0005737">
    <property type="term" value="C:cytoplasm"/>
    <property type="evidence" value="ECO:0007669"/>
    <property type="project" value="TreeGrafter"/>
</dbReference>
<evidence type="ECO:0000256" key="2">
    <source>
        <dbReference type="PIRSR" id="PIRSR016184-1"/>
    </source>
</evidence>
<keyword evidence="4" id="KW-1185">Reference proteome</keyword>
<dbReference type="Pfam" id="PF02567">
    <property type="entry name" value="PhzC-PhzF"/>
    <property type="match status" value="1"/>
</dbReference>
<dbReference type="NCBIfam" id="TIGR00654">
    <property type="entry name" value="PhzF_family"/>
    <property type="match status" value="1"/>
</dbReference>
<dbReference type="EMBL" id="CP053069">
    <property type="protein sequence ID" value="QJR13107.1"/>
    <property type="molecule type" value="Genomic_DNA"/>
</dbReference>
<dbReference type="PANTHER" id="PTHR13774:SF32">
    <property type="entry name" value="ANTISENSE-ENHANCING SEQUENCE 1"/>
    <property type="match status" value="1"/>
</dbReference>
<dbReference type="PANTHER" id="PTHR13774">
    <property type="entry name" value="PHENAZINE BIOSYNTHESIS PROTEIN"/>
    <property type="match status" value="1"/>
</dbReference>
<comment type="similarity">
    <text evidence="1">Belongs to the PhzF family.</text>
</comment>
<dbReference type="InterPro" id="IPR003719">
    <property type="entry name" value="Phenazine_PhzF-like"/>
</dbReference>
<dbReference type="Gene3D" id="3.10.310.10">
    <property type="entry name" value="Diaminopimelate Epimerase, Chain A, domain 1"/>
    <property type="match status" value="2"/>
</dbReference>
<dbReference type="AlphaFoldDB" id="A0A6M4H5A8"/>
<dbReference type="EC" id="5.3.3.17" evidence="3"/>
<dbReference type="PIRSF" id="PIRSF016184">
    <property type="entry name" value="PhzC_PhzF"/>
    <property type="match status" value="1"/>
</dbReference>
<evidence type="ECO:0000313" key="4">
    <source>
        <dbReference type="Proteomes" id="UP000501534"/>
    </source>
</evidence>
<sequence length="281" mass="30323">MKTYAYRIVNVFTRGGRLTGNPLAVFEDARGIDDATQQALALQMNLSETTFIFPSDKANARVRIYTPAYEMPFAGHPTLGTAHVVRSLQKTGDALTLEMKAGVIPVKAAGDRWTLQANKATWREVQESRAELAAMLGLEERDIADRPLWVAAGKEQLIVPVRDADAVLRAKPVADAFSRLKSVDNLSMAYVVADAGDAKGTVKARFFFPKGPAIIEDPATGSACANLGSWFTAMRPGADIQRVVTQGDEILRPSDLYLAVKGGTVFVGGDVIELARGTLDI</sequence>